<dbReference type="AlphaFoldDB" id="A0A315VBE0"/>
<feature type="non-terminal residue" evidence="9">
    <location>
        <position position="937"/>
    </location>
</feature>
<dbReference type="GO" id="GO:0010945">
    <property type="term" value="F:coenzyme A diphosphatase activity"/>
    <property type="evidence" value="ECO:0007669"/>
    <property type="project" value="InterPro"/>
</dbReference>
<dbReference type="SUPFAM" id="SSF55811">
    <property type="entry name" value="Nudix"/>
    <property type="match status" value="1"/>
</dbReference>
<dbReference type="Gene3D" id="3.90.79.10">
    <property type="entry name" value="Nucleoside Triphosphate Pyrophosphohydrolase"/>
    <property type="match status" value="1"/>
</dbReference>
<dbReference type="GO" id="GO:0046872">
    <property type="term" value="F:metal ion binding"/>
    <property type="evidence" value="ECO:0007669"/>
    <property type="project" value="UniProtKB-KW"/>
</dbReference>
<evidence type="ECO:0000256" key="1">
    <source>
        <dbReference type="ARBA" id="ARBA00001936"/>
    </source>
</evidence>
<evidence type="ECO:0000313" key="9">
    <source>
        <dbReference type="EMBL" id="PWA20528.1"/>
    </source>
</evidence>
<dbReference type="PANTHER" id="PTHR12992">
    <property type="entry name" value="NUDIX HYDROLASE"/>
    <property type="match status" value="1"/>
</dbReference>
<dbReference type="Proteomes" id="UP000250572">
    <property type="component" value="Unassembled WGS sequence"/>
</dbReference>
<dbReference type="PANTHER" id="PTHR12992:SF11">
    <property type="entry name" value="MITOCHONDRIAL COENZYME A DIPHOSPHATASE NUDT8"/>
    <property type="match status" value="1"/>
</dbReference>
<reference evidence="9 10" key="1">
    <citation type="journal article" date="2018" name="G3 (Bethesda)">
        <title>A High-Quality Reference Genome for the Invasive Mosquitofish Gambusia affinis Using a Chicago Library.</title>
        <authorList>
            <person name="Hoffberg S.L."/>
            <person name="Troendle N.J."/>
            <person name="Glenn T.C."/>
            <person name="Mahmud O."/>
            <person name="Louha S."/>
            <person name="Chalopin D."/>
            <person name="Bennetzen J.L."/>
            <person name="Mauricio R."/>
        </authorList>
    </citation>
    <scope>NUCLEOTIDE SEQUENCE [LARGE SCALE GENOMIC DNA]</scope>
    <source>
        <strain evidence="9">NE01/NJP1002.9</strain>
        <tissue evidence="9">Muscle</tissue>
    </source>
</reference>
<comment type="cofactor">
    <cofactor evidence="1">
        <name>Mn(2+)</name>
        <dbReference type="ChEBI" id="CHEBI:29035"/>
    </cofactor>
</comment>
<protein>
    <recommendedName>
        <fullName evidence="8">Nudix hydrolase domain-containing protein</fullName>
    </recommendedName>
</protein>
<dbReference type="InterPro" id="IPR045121">
    <property type="entry name" value="CoAse"/>
</dbReference>
<accession>A0A315VBE0</accession>
<dbReference type="STRING" id="33528.ENSGAFP00000020226"/>
<keyword evidence="10" id="KW-1185">Reference proteome</keyword>
<evidence type="ECO:0000256" key="6">
    <source>
        <dbReference type="ARBA" id="ARBA00023211"/>
    </source>
</evidence>
<evidence type="ECO:0000313" key="10">
    <source>
        <dbReference type="Proteomes" id="UP000250572"/>
    </source>
</evidence>
<dbReference type="InterPro" id="IPR000086">
    <property type="entry name" value="NUDIX_hydrolase_dom"/>
</dbReference>
<evidence type="ECO:0000256" key="7">
    <source>
        <dbReference type="SAM" id="MobiDB-lite"/>
    </source>
</evidence>
<feature type="domain" description="Nudix hydrolase" evidence="8">
    <location>
        <begin position="761"/>
        <end position="903"/>
    </location>
</feature>
<feature type="region of interest" description="Disordered" evidence="7">
    <location>
        <begin position="253"/>
        <end position="279"/>
    </location>
</feature>
<dbReference type="CDD" id="cd03426">
    <property type="entry name" value="NUDIX_CoAse_Nudt7"/>
    <property type="match status" value="1"/>
</dbReference>
<keyword evidence="5" id="KW-0460">Magnesium</keyword>
<evidence type="ECO:0000259" key="8">
    <source>
        <dbReference type="PROSITE" id="PS51462"/>
    </source>
</evidence>
<gene>
    <name evidence="9" type="ORF">CCH79_00003561</name>
</gene>
<comment type="cofactor">
    <cofactor evidence="2">
        <name>Mg(2+)</name>
        <dbReference type="ChEBI" id="CHEBI:18420"/>
    </cofactor>
</comment>
<comment type="caution">
    <text evidence="9">The sequence shown here is derived from an EMBL/GenBank/DDBJ whole genome shotgun (WGS) entry which is preliminary data.</text>
</comment>
<organism evidence="9 10">
    <name type="scientific">Gambusia affinis</name>
    <name type="common">Western mosquitofish</name>
    <name type="synonym">Heterandria affinis</name>
    <dbReference type="NCBI Taxonomy" id="33528"/>
    <lineage>
        <taxon>Eukaryota</taxon>
        <taxon>Metazoa</taxon>
        <taxon>Chordata</taxon>
        <taxon>Craniata</taxon>
        <taxon>Vertebrata</taxon>
        <taxon>Euteleostomi</taxon>
        <taxon>Actinopterygii</taxon>
        <taxon>Neopterygii</taxon>
        <taxon>Teleostei</taxon>
        <taxon>Neoteleostei</taxon>
        <taxon>Acanthomorphata</taxon>
        <taxon>Ovalentaria</taxon>
        <taxon>Atherinomorphae</taxon>
        <taxon>Cyprinodontiformes</taxon>
        <taxon>Poeciliidae</taxon>
        <taxon>Poeciliinae</taxon>
        <taxon>Gambusia</taxon>
    </lineage>
</organism>
<evidence type="ECO:0000256" key="2">
    <source>
        <dbReference type="ARBA" id="ARBA00001946"/>
    </source>
</evidence>
<keyword evidence="3" id="KW-0479">Metal-binding</keyword>
<dbReference type="PROSITE" id="PS51462">
    <property type="entry name" value="NUDIX"/>
    <property type="match status" value="1"/>
</dbReference>
<dbReference type="InterPro" id="IPR015797">
    <property type="entry name" value="NUDIX_hydrolase-like_dom_sf"/>
</dbReference>
<dbReference type="Pfam" id="PF00293">
    <property type="entry name" value="NUDIX"/>
    <property type="match status" value="1"/>
</dbReference>
<keyword evidence="4" id="KW-0378">Hydrolase</keyword>
<proteinExistence type="predicted"/>
<dbReference type="EMBL" id="NHOQ01001971">
    <property type="protein sequence ID" value="PWA20528.1"/>
    <property type="molecule type" value="Genomic_DNA"/>
</dbReference>
<evidence type="ECO:0000256" key="5">
    <source>
        <dbReference type="ARBA" id="ARBA00022842"/>
    </source>
</evidence>
<keyword evidence="6" id="KW-0464">Manganese</keyword>
<sequence>MSVLVTPYFSAALRNCEICSICLKAIGLEAHFAGLWPAHTRATLTADPLHQDLLQLRIILAIDLILNLPTHASQGGGKRKNGSRGRRGKRGNFALIRPWPFSGYLSLSAAPLLLTSRPSALPYLGRAHSHAEEGDSSQAELVLVRGNSPNTFTTSHITQRGCGMGHNFLPQAFYPAEALFFYLEHLIGGTTATTLTVERTIAVPLAAEMLSLFQGNSYGGAVLLVIPVEFSGSSHYLAVDLQAGADSQNVARRTSVAKGGHSQAVNPGEGHSEDTTGHVVGHSQVDEDVLRQLRCLSSIQQETGECVIVGGVVADVAPFQQADRHLVAGLQVPGDHNGAAVLAVQSVLLNEGSHGHAVHLQLGAGGLGQVKRRQAVDGDRQAVDTRDGSGEDAGLSVVAVSQVEEDVLNPSMLVQIDADPRSLRRAQKFLLVIVPEGVAGARPVKAPGLSVVTQTAFVVIAFALHVLESNTNVVRAPCQGLFAENLSPEEEAIRVVSMRYLHDLPLGLLDSPVYFGLHLDKLFLDTHQSLVDKSLLFVCGVTCMVYLPMYEIMFRGPRTLVCVCNLKSLQLSKEFCIFAFSKHIDSTCLEVRHIHARRHDQIHEKDTMTLCCSSQLTSFSTNSENYQLEGLISETPISKAILKSHYHQPQVSAKTKAPYVFSTFWHCLFNRTSWPTIYKMPALNPRISNQFHGRAQTHYHSVYQIRTVHQAVPRVTDTWKDCLSPENENRCRQILQANWKQYDMDKVRQGAGQAQGKNKGKWASILVSLCYDKGEPAFLFTLRSCTLKGKHKGDVSFAGGKGDPSDRDVVATALREAREELGITIPAERVWGVMKPLRDTSGMMIAPVLANLGPLEELAFKPNPEEVDEIFTLSLSHLSNPQNRGYTNFRTGNKYGYTLPVFCNGKHRVWGLTAVALDHTLKLLIPPYGSITEVFNS</sequence>
<name>A0A315VBE0_GAMAF</name>
<evidence type="ECO:0000256" key="4">
    <source>
        <dbReference type="ARBA" id="ARBA00022801"/>
    </source>
</evidence>
<evidence type="ECO:0000256" key="3">
    <source>
        <dbReference type="ARBA" id="ARBA00022723"/>
    </source>
</evidence>